<comment type="caution">
    <text evidence="10">The sequence shown here is derived from an EMBL/GenBank/DDBJ whole genome shotgun (WGS) entry which is preliminary data.</text>
</comment>
<dbReference type="InterPro" id="IPR001226">
    <property type="entry name" value="Flavodoxin_CS"/>
</dbReference>
<dbReference type="SUPFAM" id="SSF52218">
    <property type="entry name" value="Flavoproteins"/>
    <property type="match status" value="1"/>
</dbReference>
<sequence>MTKVIVVYASLTGNTEEMAEAIAAGAREAGLEVTLKEAYDAKAAELEQYDGIILGAYTWGDGELPDEFLDFYEDMEGLDLNGKQAAVFGSGDTSYPDYCGAVDIIEKKLKELGAEIIVESLKFEYNASDEEKEQGKAVGAAMAGVLCKG</sequence>
<dbReference type="PROSITE" id="PS00201">
    <property type="entry name" value="FLAVODOXIN"/>
    <property type="match status" value="1"/>
</dbReference>
<dbReference type="InterPro" id="IPR008254">
    <property type="entry name" value="Flavodoxin/NO_synth"/>
</dbReference>
<dbReference type="EMBL" id="LYPA01000080">
    <property type="protein sequence ID" value="OBR62427.1"/>
    <property type="molecule type" value="Genomic_DNA"/>
</dbReference>
<protein>
    <recommendedName>
        <fullName evidence="8">Flavodoxin</fullName>
    </recommendedName>
</protein>
<comment type="function">
    <text evidence="2 8">Low-potential electron donor to a number of redox enzymes.</text>
</comment>
<evidence type="ECO:0000259" key="9">
    <source>
        <dbReference type="PROSITE" id="PS50902"/>
    </source>
</evidence>
<keyword evidence="6 8" id="KW-0288">FMN</keyword>
<feature type="domain" description="Flavodoxin-like" evidence="9">
    <location>
        <begin position="4"/>
        <end position="143"/>
    </location>
</feature>
<dbReference type="Proteomes" id="UP000092024">
    <property type="component" value="Unassembled WGS sequence"/>
</dbReference>
<evidence type="ECO:0000256" key="8">
    <source>
        <dbReference type="RuleBase" id="RU367037"/>
    </source>
</evidence>
<dbReference type="NCBIfam" id="NF005246">
    <property type="entry name" value="PRK06756.1"/>
    <property type="match status" value="1"/>
</dbReference>
<dbReference type="STRING" id="1844972.A7K91_02080"/>
<evidence type="ECO:0000256" key="7">
    <source>
        <dbReference type="ARBA" id="ARBA00022982"/>
    </source>
</evidence>
<accession>A0A1A5YA18</accession>
<dbReference type="InterPro" id="IPR050619">
    <property type="entry name" value="Flavodoxin"/>
</dbReference>
<evidence type="ECO:0000256" key="3">
    <source>
        <dbReference type="ARBA" id="ARBA00005267"/>
    </source>
</evidence>
<evidence type="ECO:0000256" key="4">
    <source>
        <dbReference type="ARBA" id="ARBA00022448"/>
    </source>
</evidence>
<evidence type="ECO:0000256" key="5">
    <source>
        <dbReference type="ARBA" id="ARBA00022630"/>
    </source>
</evidence>
<keyword evidence="4 8" id="KW-0813">Transport</keyword>
<comment type="similarity">
    <text evidence="3 8">Belongs to the flavodoxin family.</text>
</comment>
<proteinExistence type="inferred from homology"/>
<name>A0A1A5YA18_9BACL</name>
<organism evidence="10 11">
    <name type="scientific">Paenibacillus oryzae</name>
    <dbReference type="NCBI Taxonomy" id="1844972"/>
    <lineage>
        <taxon>Bacteria</taxon>
        <taxon>Bacillati</taxon>
        <taxon>Bacillota</taxon>
        <taxon>Bacilli</taxon>
        <taxon>Bacillales</taxon>
        <taxon>Paenibacillaceae</taxon>
        <taxon>Paenibacillus</taxon>
    </lineage>
</organism>
<reference evidence="10 11" key="1">
    <citation type="submission" date="2016-05" db="EMBL/GenBank/DDBJ databases">
        <title>Paenibacillus oryzae. sp. nov., isolated from the rice root.</title>
        <authorList>
            <person name="Zhang J."/>
            <person name="Zhang X."/>
        </authorList>
    </citation>
    <scope>NUCLEOTIDE SEQUENCE [LARGE SCALE GENOMIC DNA]</scope>
    <source>
        <strain evidence="10 11">1DrF-4</strain>
    </source>
</reference>
<dbReference type="PROSITE" id="PS50902">
    <property type="entry name" value="FLAVODOXIN_LIKE"/>
    <property type="match status" value="1"/>
</dbReference>
<evidence type="ECO:0000256" key="6">
    <source>
        <dbReference type="ARBA" id="ARBA00022643"/>
    </source>
</evidence>
<keyword evidence="7 8" id="KW-0249">Electron transport</keyword>
<dbReference type="Gene3D" id="3.40.50.360">
    <property type="match status" value="1"/>
</dbReference>
<dbReference type="PRINTS" id="PR00369">
    <property type="entry name" value="FLAVODOXIN"/>
</dbReference>
<dbReference type="AlphaFoldDB" id="A0A1A5YA18"/>
<comment type="cofactor">
    <cofactor evidence="1 8">
        <name>FMN</name>
        <dbReference type="ChEBI" id="CHEBI:58210"/>
    </cofactor>
</comment>
<dbReference type="GO" id="GO:0010181">
    <property type="term" value="F:FMN binding"/>
    <property type="evidence" value="ECO:0007669"/>
    <property type="project" value="UniProtKB-UniRule"/>
</dbReference>
<evidence type="ECO:0000313" key="11">
    <source>
        <dbReference type="Proteomes" id="UP000092024"/>
    </source>
</evidence>
<dbReference type="GO" id="GO:0016651">
    <property type="term" value="F:oxidoreductase activity, acting on NAD(P)H"/>
    <property type="evidence" value="ECO:0007669"/>
    <property type="project" value="UniProtKB-ARBA"/>
</dbReference>
<dbReference type="PANTHER" id="PTHR42809">
    <property type="entry name" value="FLAVODOXIN 2"/>
    <property type="match status" value="1"/>
</dbReference>
<dbReference type="InterPro" id="IPR010087">
    <property type="entry name" value="Flav_short"/>
</dbReference>
<keyword evidence="5 8" id="KW-0285">Flavoprotein</keyword>
<dbReference type="GO" id="GO:0009055">
    <property type="term" value="F:electron transfer activity"/>
    <property type="evidence" value="ECO:0007669"/>
    <property type="project" value="UniProtKB-UniRule"/>
</dbReference>
<dbReference type="RefSeq" id="WP_068687287.1">
    <property type="nucleotide sequence ID" value="NZ_LYPA01000080.1"/>
</dbReference>
<evidence type="ECO:0000313" key="10">
    <source>
        <dbReference type="EMBL" id="OBR62427.1"/>
    </source>
</evidence>
<dbReference type="NCBIfam" id="NF005216">
    <property type="entry name" value="PRK06703.1"/>
    <property type="match status" value="1"/>
</dbReference>
<evidence type="ECO:0000256" key="1">
    <source>
        <dbReference type="ARBA" id="ARBA00001917"/>
    </source>
</evidence>
<dbReference type="InterPro" id="IPR029039">
    <property type="entry name" value="Flavoprotein-like_sf"/>
</dbReference>
<dbReference type="OrthoDB" id="9790745at2"/>
<dbReference type="Pfam" id="PF00258">
    <property type="entry name" value="Flavodoxin_1"/>
    <property type="match status" value="1"/>
</dbReference>
<dbReference type="PANTHER" id="PTHR42809:SF1">
    <property type="entry name" value="FLAVODOXIN 1"/>
    <property type="match status" value="1"/>
</dbReference>
<dbReference type="NCBIfam" id="TIGR01753">
    <property type="entry name" value="flav_short"/>
    <property type="match status" value="1"/>
</dbReference>
<keyword evidence="11" id="KW-1185">Reference proteome</keyword>
<dbReference type="InterPro" id="IPR001094">
    <property type="entry name" value="Flavdoxin-like"/>
</dbReference>
<evidence type="ECO:0000256" key="2">
    <source>
        <dbReference type="ARBA" id="ARBA00003297"/>
    </source>
</evidence>
<gene>
    <name evidence="10" type="ORF">A7K91_02080</name>
</gene>